<keyword evidence="9 13" id="KW-0066">ATP synthesis</keyword>
<evidence type="ECO:0000256" key="2">
    <source>
        <dbReference type="ARBA" id="ARBA00022448"/>
    </source>
</evidence>
<keyword evidence="15" id="KW-0175">Coiled coil</keyword>
<evidence type="ECO:0000256" key="8">
    <source>
        <dbReference type="ARBA" id="ARBA00023136"/>
    </source>
</evidence>
<evidence type="ECO:0000256" key="5">
    <source>
        <dbReference type="ARBA" id="ARBA00022781"/>
    </source>
</evidence>
<keyword evidence="7 13" id="KW-0406">Ion transport</keyword>
<evidence type="ECO:0000256" key="13">
    <source>
        <dbReference type="HAMAP-Rule" id="MF_01398"/>
    </source>
</evidence>
<evidence type="ECO:0000256" key="1">
    <source>
        <dbReference type="ARBA" id="ARBA00005513"/>
    </source>
</evidence>
<dbReference type="CDD" id="cd06503">
    <property type="entry name" value="ATP-synt_Fo_b"/>
    <property type="match status" value="1"/>
</dbReference>
<feature type="transmembrane region" description="Helical" evidence="13">
    <location>
        <begin position="48"/>
        <end position="65"/>
    </location>
</feature>
<evidence type="ECO:0000256" key="3">
    <source>
        <dbReference type="ARBA" id="ARBA00022547"/>
    </source>
</evidence>
<evidence type="ECO:0000256" key="15">
    <source>
        <dbReference type="SAM" id="Coils"/>
    </source>
</evidence>
<name>A0ABS7PN12_9SPHN</name>
<evidence type="ECO:0000256" key="14">
    <source>
        <dbReference type="RuleBase" id="RU003848"/>
    </source>
</evidence>
<keyword evidence="13" id="KW-1003">Cell membrane</keyword>
<organism evidence="16 17">
    <name type="scientific">Sphingomonas colocasiae</name>
    <dbReference type="NCBI Taxonomy" id="1848973"/>
    <lineage>
        <taxon>Bacteria</taxon>
        <taxon>Pseudomonadati</taxon>
        <taxon>Pseudomonadota</taxon>
        <taxon>Alphaproteobacteria</taxon>
        <taxon>Sphingomonadales</taxon>
        <taxon>Sphingomonadaceae</taxon>
        <taxon>Sphingomonas</taxon>
    </lineage>
</organism>
<evidence type="ECO:0000256" key="10">
    <source>
        <dbReference type="ARBA" id="ARBA00025198"/>
    </source>
</evidence>
<dbReference type="Pfam" id="PF00430">
    <property type="entry name" value="ATP-synt_B"/>
    <property type="match status" value="1"/>
</dbReference>
<evidence type="ECO:0000256" key="6">
    <source>
        <dbReference type="ARBA" id="ARBA00022989"/>
    </source>
</evidence>
<sequence length="204" mass="20966">MADTETNGSAEVAANLAHADTAEGLHAGTEAHGGGAEHAVPSALGLNPTAWVALAMAVFIVILLVKKVPALLGGALDKKIAAIREQLDEAKALRAEAEALRAEYAAKVKAAESEAVAMREHAEAEAQQILADARTAAKDLTVRRARMAEDKIAATERAAIAEIREKTVNAAATAAATLIAQGHGAAQDKALVDQTISGLGTRLN</sequence>
<reference evidence="16 17" key="1">
    <citation type="submission" date="2021-08" db="EMBL/GenBank/DDBJ databases">
        <authorList>
            <person name="Tuo L."/>
        </authorList>
    </citation>
    <scope>NUCLEOTIDE SEQUENCE [LARGE SCALE GENOMIC DNA]</scope>
    <source>
        <strain evidence="16 17">JCM 31229</strain>
    </source>
</reference>
<comment type="subunit">
    <text evidence="13">F-type ATPases have 2 components, F(1) - the catalytic core - and F(0) - the membrane proton channel. F(1) has five subunits: alpha(3), beta(3), gamma(1), delta(1), epsilon(1). F(0) has three main subunits: a(1), b(2) and c(10-14). The alpha and beta chains form an alternating ring which encloses part of the gamma chain. F(1) is attached to F(0) by a central stalk formed by the gamma and epsilon chains, while a peripheral stalk is formed by the delta and b chains.</text>
</comment>
<dbReference type="InterPro" id="IPR050059">
    <property type="entry name" value="ATP_synthase_B_chain"/>
</dbReference>
<keyword evidence="2 13" id="KW-0813">Transport</keyword>
<keyword evidence="3 13" id="KW-0138">CF(0)</keyword>
<proteinExistence type="inferred from homology"/>
<dbReference type="HAMAP" id="MF_01398">
    <property type="entry name" value="ATP_synth_b_bprime"/>
    <property type="match status" value="1"/>
</dbReference>
<keyword evidence="6 13" id="KW-1133">Transmembrane helix</keyword>
<dbReference type="Proteomes" id="UP000706039">
    <property type="component" value="Unassembled WGS sequence"/>
</dbReference>
<comment type="caution">
    <text evidence="16">The sequence shown here is derived from an EMBL/GenBank/DDBJ whole genome shotgun (WGS) entry which is preliminary data.</text>
</comment>
<evidence type="ECO:0000256" key="9">
    <source>
        <dbReference type="ARBA" id="ARBA00023310"/>
    </source>
</evidence>
<feature type="coiled-coil region" evidence="15">
    <location>
        <begin position="76"/>
        <end position="114"/>
    </location>
</feature>
<evidence type="ECO:0000256" key="12">
    <source>
        <dbReference type="ARBA" id="ARBA00037847"/>
    </source>
</evidence>
<dbReference type="InterPro" id="IPR002146">
    <property type="entry name" value="ATP_synth_b/b'su_bac/chlpt"/>
</dbReference>
<comment type="similarity">
    <text evidence="1 13 14">Belongs to the ATPase B chain family.</text>
</comment>
<protein>
    <recommendedName>
        <fullName evidence="13">ATP synthase subunit b</fullName>
    </recommendedName>
    <alternativeName>
        <fullName evidence="13">ATP synthase F(0) sector subunit b</fullName>
    </alternativeName>
    <alternativeName>
        <fullName evidence="13">ATPase subunit I</fullName>
    </alternativeName>
    <alternativeName>
        <fullName evidence="13">F-type ATPase subunit b</fullName>
        <shortName evidence="13">F-ATPase subunit b</shortName>
    </alternativeName>
</protein>
<dbReference type="PANTHER" id="PTHR33445">
    <property type="entry name" value="ATP SYNTHASE SUBUNIT B', CHLOROPLASTIC"/>
    <property type="match status" value="1"/>
</dbReference>
<evidence type="ECO:0000256" key="7">
    <source>
        <dbReference type="ARBA" id="ARBA00023065"/>
    </source>
</evidence>
<dbReference type="EMBL" id="JAINVV010000004">
    <property type="protein sequence ID" value="MBY8822698.1"/>
    <property type="molecule type" value="Genomic_DNA"/>
</dbReference>
<dbReference type="RefSeq" id="WP_222989762.1">
    <property type="nucleotide sequence ID" value="NZ_JAINVV010000004.1"/>
</dbReference>
<comment type="function">
    <text evidence="11">Component of the F(0) channel, it forms part of the peripheral stalk, linking F(1) to F(0). The b'-subunit is a diverged and duplicated form of b found in plants and photosynthetic bacteria.</text>
</comment>
<comment type="subcellular location">
    <subcellularLocation>
        <location evidence="13">Cell membrane</location>
        <topology evidence="13">Single-pass membrane protein</topology>
    </subcellularLocation>
    <subcellularLocation>
        <location evidence="12">Endomembrane system</location>
        <topology evidence="12">Single-pass membrane protein</topology>
    </subcellularLocation>
</comment>
<evidence type="ECO:0000313" key="16">
    <source>
        <dbReference type="EMBL" id="MBY8822698.1"/>
    </source>
</evidence>
<keyword evidence="4 13" id="KW-0812">Transmembrane</keyword>
<dbReference type="PANTHER" id="PTHR33445:SF1">
    <property type="entry name" value="ATP SYNTHASE SUBUNIT B"/>
    <property type="match status" value="1"/>
</dbReference>
<comment type="function">
    <text evidence="10 13">F(1)F(0) ATP synthase produces ATP from ADP in the presence of a proton or sodium gradient. F-type ATPases consist of two structural domains, F(1) containing the extramembraneous catalytic core and F(0) containing the membrane proton channel, linked together by a central stalk and a peripheral stalk. During catalysis, ATP synthesis in the catalytic domain of F(1) is coupled via a rotary mechanism of the central stalk subunits to proton translocation.</text>
</comment>
<keyword evidence="17" id="KW-1185">Reference proteome</keyword>
<evidence type="ECO:0000256" key="11">
    <source>
        <dbReference type="ARBA" id="ARBA00025614"/>
    </source>
</evidence>
<keyword evidence="5 13" id="KW-0375">Hydrogen ion transport</keyword>
<keyword evidence="8 13" id="KW-0472">Membrane</keyword>
<gene>
    <name evidence="13" type="primary">atpF</name>
    <name evidence="16" type="ORF">K7G82_10370</name>
</gene>
<evidence type="ECO:0000256" key="4">
    <source>
        <dbReference type="ARBA" id="ARBA00022692"/>
    </source>
</evidence>
<accession>A0ABS7PN12</accession>
<evidence type="ECO:0000313" key="17">
    <source>
        <dbReference type="Proteomes" id="UP000706039"/>
    </source>
</evidence>